<protein>
    <recommendedName>
        <fullName evidence="2">E3 ubiquitin-protein ligase RNF182</fullName>
    </recommendedName>
    <alternativeName>
        <fullName evidence="7">RING finger protein 182</fullName>
    </alternativeName>
    <alternativeName>
        <fullName evidence="6">RING-type E3 ubiquitin transferase RNF182</fullName>
    </alternativeName>
</protein>
<evidence type="ECO:0000313" key="11">
    <source>
        <dbReference type="Ensembl" id="ENSSTUP00000017564.1"/>
    </source>
</evidence>
<dbReference type="PANTHER" id="PTHR46675">
    <property type="entry name" value="E3 UBIQUITIN-PROTEIN LIGASE RNF182"/>
    <property type="match status" value="1"/>
</dbReference>
<gene>
    <name evidence="11" type="primary">LOC115208370</name>
</gene>
<dbReference type="InterPro" id="IPR017907">
    <property type="entry name" value="Znf_RING_CS"/>
</dbReference>
<dbReference type="Proteomes" id="UP000472277">
    <property type="component" value="Chromosome 14"/>
</dbReference>
<evidence type="ECO:0000256" key="1">
    <source>
        <dbReference type="ARBA" id="ARBA00011482"/>
    </source>
</evidence>
<dbReference type="OMA" id="CHEMMEA"/>
<dbReference type="GO" id="GO:0008270">
    <property type="term" value="F:zinc ion binding"/>
    <property type="evidence" value="ECO:0007669"/>
    <property type="project" value="UniProtKB-KW"/>
</dbReference>
<dbReference type="AlphaFoldDB" id="A0A673WZW4"/>
<evidence type="ECO:0000256" key="4">
    <source>
        <dbReference type="ARBA" id="ARBA00022771"/>
    </source>
</evidence>
<keyword evidence="3" id="KW-0479">Metal-binding</keyword>
<dbReference type="SUPFAM" id="SSF57850">
    <property type="entry name" value="RING/U-box"/>
    <property type="match status" value="1"/>
</dbReference>
<keyword evidence="5" id="KW-0862">Zinc</keyword>
<dbReference type="PROSITE" id="PS00518">
    <property type="entry name" value="ZF_RING_1"/>
    <property type="match status" value="1"/>
</dbReference>
<feature type="transmembrane region" description="Helical" evidence="9">
    <location>
        <begin position="175"/>
        <end position="198"/>
    </location>
</feature>
<keyword evidence="4 8" id="KW-0863">Zinc-finger</keyword>
<dbReference type="PANTHER" id="PTHR46675:SF3">
    <property type="entry name" value="E3 UBIQUITIN-PROTEIN LIGASE RNF182"/>
    <property type="match status" value="1"/>
</dbReference>
<evidence type="ECO:0000256" key="9">
    <source>
        <dbReference type="SAM" id="Phobius"/>
    </source>
</evidence>
<dbReference type="PROSITE" id="PS50089">
    <property type="entry name" value="ZF_RING_2"/>
    <property type="match status" value="1"/>
</dbReference>
<feature type="transmembrane region" description="Helical" evidence="9">
    <location>
        <begin position="205"/>
        <end position="225"/>
    </location>
</feature>
<evidence type="ECO:0000256" key="2">
    <source>
        <dbReference type="ARBA" id="ARBA00014050"/>
    </source>
</evidence>
<dbReference type="InterPro" id="IPR013083">
    <property type="entry name" value="Znf_RING/FYVE/PHD"/>
</dbReference>
<dbReference type="GeneTree" id="ENSGT00730000111020"/>
<reference evidence="11" key="1">
    <citation type="submission" date="2025-08" db="UniProtKB">
        <authorList>
            <consortium name="Ensembl"/>
        </authorList>
    </citation>
    <scope>IDENTIFICATION</scope>
</reference>
<evidence type="ECO:0000256" key="5">
    <source>
        <dbReference type="ARBA" id="ARBA00022833"/>
    </source>
</evidence>
<dbReference type="Gene3D" id="3.30.40.10">
    <property type="entry name" value="Zinc/RING finger domain, C3HC4 (zinc finger)"/>
    <property type="match status" value="1"/>
</dbReference>
<evidence type="ECO:0000256" key="3">
    <source>
        <dbReference type="ARBA" id="ARBA00022723"/>
    </source>
</evidence>
<dbReference type="InParanoid" id="A0A673WZW4"/>
<dbReference type="Pfam" id="PF14634">
    <property type="entry name" value="zf-RING_5"/>
    <property type="match status" value="1"/>
</dbReference>
<organism evidence="11 12">
    <name type="scientific">Salmo trutta</name>
    <name type="common">Brown trout</name>
    <dbReference type="NCBI Taxonomy" id="8032"/>
    <lineage>
        <taxon>Eukaryota</taxon>
        <taxon>Metazoa</taxon>
        <taxon>Chordata</taxon>
        <taxon>Craniata</taxon>
        <taxon>Vertebrata</taxon>
        <taxon>Euteleostomi</taxon>
        <taxon>Actinopterygii</taxon>
        <taxon>Neopterygii</taxon>
        <taxon>Teleostei</taxon>
        <taxon>Protacanthopterygii</taxon>
        <taxon>Salmoniformes</taxon>
        <taxon>Salmonidae</taxon>
        <taxon>Salmoninae</taxon>
        <taxon>Salmo</taxon>
    </lineage>
</organism>
<keyword evidence="9" id="KW-0472">Membrane</keyword>
<evidence type="ECO:0000256" key="8">
    <source>
        <dbReference type="PROSITE-ProRule" id="PRU00175"/>
    </source>
</evidence>
<feature type="domain" description="RING-type" evidence="10">
    <location>
        <begin position="28"/>
        <end position="74"/>
    </location>
</feature>
<evidence type="ECO:0000256" key="7">
    <source>
        <dbReference type="ARBA" id="ARBA00031239"/>
    </source>
</evidence>
<name>A0A673WZW4_SALTR</name>
<keyword evidence="12" id="KW-1185">Reference proteome</keyword>
<dbReference type="SMART" id="SM00184">
    <property type="entry name" value="RING"/>
    <property type="match status" value="1"/>
</dbReference>
<comment type="subunit">
    <text evidence="1">Interacts with ATP6V0C.</text>
</comment>
<dbReference type="Ensembl" id="ENSSTUT00000018497.1">
    <property type="protein sequence ID" value="ENSSTUP00000017564.1"/>
    <property type="gene ID" value="ENSSTUG00000007940.1"/>
</dbReference>
<reference evidence="11" key="2">
    <citation type="submission" date="2025-09" db="UniProtKB">
        <authorList>
            <consortium name="Ensembl"/>
        </authorList>
    </citation>
    <scope>IDENTIFICATION</scope>
</reference>
<keyword evidence="9" id="KW-0812">Transmembrane</keyword>
<dbReference type="InterPro" id="IPR001841">
    <property type="entry name" value="Znf_RING"/>
</dbReference>
<proteinExistence type="predicted"/>
<dbReference type="InterPro" id="IPR042285">
    <property type="entry name" value="RNF182"/>
</dbReference>
<evidence type="ECO:0000259" key="10">
    <source>
        <dbReference type="PROSITE" id="PS50089"/>
    </source>
</evidence>
<dbReference type="UniPathway" id="UPA00143"/>
<sequence>MNQKLEKLDLETDQCCQPLVYTVEELECKICYNRYDTRTRKPKVLGCLHRVCAKCLKKIVENSSPSIVSCPFCRHETHVPYEEIWLLQDDSNILAILTYQDRARKSGGSITPGGEQSHSSSDCLVITIMEVPGESQSSDSMSMLNMVRLYRPASLASLPCNMPLQKCSAWTSRNFPSFLIGVLCLVFFSSLPLGIYLLMIQQLTLGVILVSLVPSTLVLCVFYGFCQCLCHEIMQSIAT</sequence>
<accession>A0A673WZW4</accession>
<keyword evidence="9" id="KW-1133">Transmembrane helix</keyword>
<evidence type="ECO:0000313" key="12">
    <source>
        <dbReference type="Proteomes" id="UP000472277"/>
    </source>
</evidence>
<evidence type="ECO:0000256" key="6">
    <source>
        <dbReference type="ARBA" id="ARBA00030086"/>
    </source>
</evidence>
<dbReference type="GO" id="GO:0016567">
    <property type="term" value="P:protein ubiquitination"/>
    <property type="evidence" value="ECO:0007669"/>
    <property type="project" value="UniProtKB-UniPathway"/>
</dbReference>